<evidence type="ECO:0000313" key="2">
    <source>
        <dbReference type="EMBL" id="STZ08909.1"/>
    </source>
</evidence>
<proteinExistence type="predicted"/>
<protein>
    <submittedName>
        <fullName evidence="2">Uncharacterized protein</fullName>
    </submittedName>
</protein>
<feature type="transmembrane region" description="Helical" evidence="1">
    <location>
        <begin position="6"/>
        <end position="28"/>
    </location>
</feature>
<keyword evidence="1" id="KW-0472">Membrane</keyword>
<dbReference type="EMBL" id="UGQB01000004">
    <property type="protein sequence ID" value="STZ08909.1"/>
    <property type="molecule type" value="Genomic_DNA"/>
</dbReference>
<reference evidence="2 3" key="1">
    <citation type="submission" date="2018-06" db="EMBL/GenBank/DDBJ databases">
        <authorList>
            <consortium name="Pathogen Informatics"/>
            <person name="Doyle S."/>
        </authorList>
    </citation>
    <scope>NUCLEOTIDE SEQUENCE [LARGE SCALE GENOMIC DNA]</scope>
    <source>
        <strain evidence="2 3">NCTC12877</strain>
    </source>
</reference>
<name>A0A378R2B5_9GAMM</name>
<dbReference type="Proteomes" id="UP000254065">
    <property type="component" value="Unassembled WGS sequence"/>
</dbReference>
<keyword evidence="1" id="KW-1133">Transmembrane helix</keyword>
<keyword evidence="3" id="KW-1185">Reference proteome</keyword>
<accession>A0A378R2B5</accession>
<dbReference type="AlphaFoldDB" id="A0A378R2B5"/>
<evidence type="ECO:0000256" key="1">
    <source>
        <dbReference type="SAM" id="Phobius"/>
    </source>
</evidence>
<evidence type="ECO:0000313" key="3">
    <source>
        <dbReference type="Proteomes" id="UP000254065"/>
    </source>
</evidence>
<keyword evidence="1" id="KW-0812">Transmembrane</keyword>
<organism evidence="2 3">
    <name type="scientific">Moraxella caprae</name>
    <dbReference type="NCBI Taxonomy" id="90240"/>
    <lineage>
        <taxon>Bacteria</taxon>
        <taxon>Pseudomonadati</taxon>
        <taxon>Pseudomonadota</taxon>
        <taxon>Gammaproteobacteria</taxon>
        <taxon>Moraxellales</taxon>
        <taxon>Moraxellaceae</taxon>
        <taxon>Moraxella</taxon>
    </lineage>
</organism>
<sequence>MGVDLFLLGLFLLDFGVNLAFNAVYLYIFGNHE</sequence>
<dbReference type="STRING" id="1122244.GCA_000426885_01282"/>
<gene>
    <name evidence="2" type="ORF">NCTC12877_01918</name>
</gene>